<name>A0A8A3S3X4_9EURY</name>
<feature type="domain" description="PIN" evidence="1">
    <location>
        <begin position="9"/>
        <end position="108"/>
    </location>
</feature>
<reference evidence="2" key="1">
    <citation type="journal article" date="2001" name="Int. J. Syst. Evol. Microbiol.">
        <title>Methanofollis aquaemaris sp. nov., a methanogen isolated from an aquaculture fish pond.</title>
        <authorList>
            <person name="Lai M.C."/>
            <person name="Chen S.C."/>
        </authorList>
    </citation>
    <scope>NUCLEOTIDE SEQUENCE</scope>
    <source>
        <strain evidence="2">N2F9704</strain>
    </source>
</reference>
<dbReference type="SUPFAM" id="SSF88723">
    <property type="entry name" value="PIN domain-like"/>
    <property type="match status" value="1"/>
</dbReference>
<evidence type="ECO:0000313" key="3">
    <source>
        <dbReference type="Proteomes" id="UP001042704"/>
    </source>
</evidence>
<protein>
    <recommendedName>
        <fullName evidence="1">PIN domain-containing protein</fullName>
    </recommendedName>
</protein>
<sequence length="166" mass="18561">MRRTQGIPPTCVVDANVLFDLVAGGILHDLFSLDCVFLTTDIVVHEVRTVPLTDLRGLEIRELPGEQVIEMLELRKNYPALSMEDISVMVLARHTGAVLLSGDGPLRKTAREEGVVLHGTLWLMDHLVAGEIVTPSRAARAIETMRQNGRWLPGEECELRVRMWRA</sequence>
<dbReference type="InterPro" id="IPR021799">
    <property type="entry name" value="PIN-like_prokaryotic"/>
</dbReference>
<gene>
    <name evidence="2" type="ORF">RJ40_02020</name>
</gene>
<dbReference type="GeneID" id="76423096"/>
<dbReference type="RefSeq" id="WP_265581694.1">
    <property type="nucleotide sequence ID" value="NZ_CP036172.1"/>
</dbReference>
<accession>A0A8A3S3X4</accession>
<dbReference type="InterPro" id="IPR002716">
    <property type="entry name" value="PIN_dom"/>
</dbReference>
<dbReference type="EMBL" id="CP036172">
    <property type="protein sequence ID" value="QSZ66360.1"/>
    <property type="molecule type" value="Genomic_DNA"/>
</dbReference>
<evidence type="ECO:0000313" key="2">
    <source>
        <dbReference type="EMBL" id="QSZ66360.1"/>
    </source>
</evidence>
<dbReference type="Pfam" id="PF11848">
    <property type="entry name" value="DUF3368"/>
    <property type="match status" value="1"/>
</dbReference>
<dbReference type="AlphaFoldDB" id="A0A8A3S3X4"/>
<dbReference type="SMART" id="SM00670">
    <property type="entry name" value="PINc"/>
    <property type="match status" value="1"/>
</dbReference>
<proteinExistence type="predicted"/>
<dbReference type="Gene3D" id="3.40.50.1010">
    <property type="entry name" value="5'-nuclease"/>
    <property type="match status" value="1"/>
</dbReference>
<reference evidence="2" key="2">
    <citation type="submission" date="2019-02" db="EMBL/GenBank/DDBJ databases">
        <authorList>
            <person name="Chen S.-C."/>
            <person name="Chien H.-H."/>
            <person name="Lai M.-C."/>
        </authorList>
    </citation>
    <scope>NUCLEOTIDE SEQUENCE</scope>
    <source>
        <strain evidence="2">N2F9704</strain>
    </source>
</reference>
<evidence type="ECO:0000259" key="1">
    <source>
        <dbReference type="SMART" id="SM00670"/>
    </source>
</evidence>
<dbReference type="KEGG" id="maqe:RJ40_02020"/>
<keyword evidence="3" id="KW-1185">Reference proteome</keyword>
<dbReference type="InterPro" id="IPR029060">
    <property type="entry name" value="PIN-like_dom_sf"/>
</dbReference>
<organism evidence="2 3">
    <name type="scientific">Methanofollis aquaemaris</name>
    <dbReference type="NCBI Taxonomy" id="126734"/>
    <lineage>
        <taxon>Archaea</taxon>
        <taxon>Methanobacteriati</taxon>
        <taxon>Methanobacteriota</taxon>
        <taxon>Stenosarchaea group</taxon>
        <taxon>Methanomicrobia</taxon>
        <taxon>Methanomicrobiales</taxon>
        <taxon>Methanomicrobiaceae</taxon>
        <taxon>Methanofollis</taxon>
    </lineage>
</organism>
<dbReference type="Proteomes" id="UP001042704">
    <property type="component" value="Chromosome"/>
</dbReference>